<evidence type="ECO:0000313" key="2">
    <source>
        <dbReference type="EMBL" id="AQQ68265.1"/>
    </source>
</evidence>
<evidence type="ECO:0000313" key="1">
    <source>
        <dbReference type="EMBL" id="AQQ66418.1"/>
    </source>
</evidence>
<evidence type="ECO:0000313" key="3">
    <source>
        <dbReference type="Proteomes" id="UP000188219"/>
    </source>
</evidence>
<dbReference type="RefSeq" id="WP_077399638.1">
    <property type="nucleotide sequence ID" value="NZ_CP019650.1"/>
</dbReference>
<dbReference type="KEGG" id="maga:Mag101_11895"/>
<proteinExistence type="predicted"/>
<sequence length="288" mass="31305">MIGDKQNQKVEAEGTAIQAGGNVTVTQNMGLSVAEVKELCLLFLRDNFPSLRDEAIRAAEGNVQQFAASLEQKIVEKSGEIVLEKFTDPDVQAAINDAVQASARKGEKANPSVLVDLIAERASASANDFKDIVISEAVTVVPKITKAQIAYLSFIHYMTHVGVQGLPHLSHLEPYSQRALAAVSMGFNLSDSQKRHIQYAGTCSIASMMSVDIYNGWMTQLYKYFGYTDLEKFKTDLAAFSPSSKILLDTFDKDAKGGQVTLTSVGQAIAIANLSTTLGKLDYSIWLK</sequence>
<dbReference type="EMBL" id="CP019650">
    <property type="protein sequence ID" value="AQQ68265.1"/>
    <property type="molecule type" value="Genomic_DNA"/>
</dbReference>
<keyword evidence="3" id="KW-1185">Reference proteome</keyword>
<reference evidence="1 3" key="1">
    <citation type="submission" date="2017-02" db="EMBL/GenBank/DDBJ databases">
        <title>Genome of Microbulbifer agarilyticus GP101.</title>
        <authorList>
            <person name="Jung J."/>
            <person name="Bae S.S."/>
            <person name="Baek K."/>
        </authorList>
    </citation>
    <scope>NUCLEOTIDE SEQUENCE [LARGE SCALE GENOMIC DNA]</scope>
    <source>
        <strain evidence="1 3">GP101</strain>
    </source>
</reference>
<protein>
    <submittedName>
        <fullName evidence="1">Uncharacterized protein</fullName>
    </submittedName>
</protein>
<gene>
    <name evidence="1" type="ORF">Mag101_01215</name>
    <name evidence="2" type="ORF">Mag101_11895</name>
</gene>
<dbReference type="NCBIfam" id="NF045477">
    <property type="entry name" value="LPO_1073_dom"/>
    <property type="match status" value="1"/>
</dbReference>
<dbReference type="InterPro" id="IPR053773">
    <property type="entry name" value="Vpar_1526-like"/>
</dbReference>
<organism evidence="1 3">
    <name type="scientific">Microbulbifer agarilyticus</name>
    <dbReference type="NCBI Taxonomy" id="260552"/>
    <lineage>
        <taxon>Bacteria</taxon>
        <taxon>Pseudomonadati</taxon>
        <taxon>Pseudomonadota</taxon>
        <taxon>Gammaproteobacteria</taxon>
        <taxon>Cellvibrionales</taxon>
        <taxon>Microbulbiferaceae</taxon>
        <taxon>Microbulbifer</taxon>
    </lineage>
</organism>
<name>A0A1Q2M1L3_9GAMM</name>
<dbReference type="AlphaFoldDB" id="A0A1Q2M1L3"/>
<accession>A0A1Q2M1L3</accession>
<dbReference type="OrthoDB" id="6401450at2"/>
<dbReference type="EMBL" id="CP019650">
    <property type="protein sequence ID" value="AQQ66418.1"/>
    <property type="molecule type" value="Genomic_DNA"/>
</dbReference>
<dbReference type="KEGG" id="maga:Mag101_01215"/>
<dbReference type="Proteomes" id="UP000188219">
    <property type="component" value="Chromosome"/>
</dbReference>